<sequence>MGVILGMNIYINCVFALSCIFLISDLCFSPLFFLLVFGFSSLEYVCLYFFISILILRSMLLSLFFSLLLFEFLVLFVFTFSSLFRWGGFVVFGSGSCFFLFWAYFSFISNVPFSLIATLFPFTNIFLLLFFLLLASFPVFSSIYSSPIH</sequence>
<dbReference type="AlphaFoldDB" id="A0A5D2B6Z8"/>
<reference evidence="2 3" key="1">
    <citation type="submission" date="2019-06" db="EMBL/GenBank/DDBJ databases">
        <title>WGS assembly of Gossypium darwinii.</title>
        <authorList>
            <person name="Chen Z.J."/>
            <person name="Sreedasyam A."/>
            <person name="Ando A."/>
            <person name="Song Q."/>
            <person name="De L."/>
            <person name="Hulse-Kemp A."/>
            <person name="Ding M."/>
            <person name="Ye W."/>
            <person name="Kirkbride R."/>
            <person name="Jenkins J."/>
            <person name="Plott C."/>
            <person name="Lovell J."/>
            <person name="Lin Y.-M."/>
            <person name="Vaughn R."/>
            <person name="Liu B."/>
            <person name="Li W."/>
            <person name="Simpson S."/>
            <person name="Scheffler B."/>
            <person name="Saski C."/>
            <person name="Grover C."/>
            <person name="Hu G."/>
            <person name="Conover J."/>
            <person name="Carlson J."/>
            <person name="Shu S."/>
            <person name="Boston L."/>
            <person name="Williams M."/>
            <person name="Peterson D."/>
            <person name="Mcgee K."/>
            <person name="Jones D."/>
            <person name="Wendel J."/>
            <person name="Stelly D."/>
            <person name="Grimwood J."/>
            <person name="Schmutz J."/>
        </authorList>
    </citation>
    <scope>NUCLEOTIDE SEQUENCE [LARGE SCALE GENOMIC DNA]</scope>
    <source>
        <strain evidence="2">1808015.09</strain>
    </source>
</reference>
<keyword evidence="1" id="KW-0812">Transmembrane</keyword>
<evidence type="ECO:0000256" key="1">
    <source>
        <dbReference type="SAM" id="Phobius"/>
    </source>
</evidence>
<feature type="transmembrane region" description="Helical" evidence="1">
    <location>
        <begin position="7"/>
        <end position="24"/>
    </location>
</feature>
<proteinExistence type="predicted"/>
<dbReference type="EMBL" id="CM017710">
    <property type="protein sequence ID" value="TYG52075.1"/>
    <property type="molecule type" value="Genomic_DNA"/>
</dbReference>
<gene>
    <name evidence="2" type="ORF">ES288_D10G313400v1</name>
</gene>
<feature type="transmembrane region" description="Helical" evidence="1">
    <location>
        <begin position="86"/>
        <end position="107"/>
    </location>
</feature>
<accession>A0A5D2B6Z8</accession>
<organism evidence="2 3">
    <name type="scientific">Gossypium darwinii</name>
    <name type="common">Darwin's cotton</name>
    <name type="synonym">Gossypium barbadense var. darwinii</name>
    <dbReference type="NCBI Taxonomy" id="34276"/>
    <lineage>
        <taxon>Eukaryota</taxon>
        <taxon>Viridiplantae</taxon>
        <taxon>Streptophyta</taxon>
        <taxon>Embryophyta</taxon>
        <taxon>Tracheophyta</taxon>
        <taxon>Spermatophyta</taxon>
        <taxon>Magnoliopsida</taxon>
        <taxon>eudicotyledons</taxon>
        <taxon>Gunneridae</taxon>
        <taxon>Pentapetalae</taxon>
        <taxon>rosids</taxon>
        <taxon>malvids</taxon>
        <taxon>Malvales</taxon>
        <taxon>Malvaceae</taxon>
        <taxon>Malvoideae</taxon>
        <taxon>Gossypium</taxon>
    </lineage>
</organism>
<evidence type="ECO:0000313" key="3">
    <source>
        <dbReference type="Proteomes" id="UP000323506"/>
    </source>
</evidence>
<keyword evidence="1" id="KW-0472">Membrane</keyword>
<feature type="transmembrane region" description="Helical" evidence="1">
    <location>
        <begin position="30"/>
        <end position="51"/>
    </location>
</feature>
<feature type="transmembrane region" description="Helical" evidence="1">
    <location>
        <begin position="119"/>
        <end position="144"/>
    </location>
</feature>
<protein>
    <submittedName>
        <fullName evidence="2">Uncharacterized protein</fullName>
    </submittedName>
</protein>
<evidence type="ECO:0000313" key="2">
    <source>
        <dbReference type="EMBL" id="TYG52075.1"/>
    </source>
</evidence>
<dbReference type="Proteomes" id="UP000323506">
    <property type="component" value="Chromosome D10"/>
</dbReference>
<feature type="transmembrane region" description="Helical" evidence="1">
    <location>
        <begin position="58"/>
        <end position="80"/>
    </location>
</feature>
<keyword evidence="3" id="KW-1185">Reference proteome</keyword>
<keyword evidence="1" id="KW-1133">Transmembrane helix</keyword>
<name>A0A5D2B6Z8_GOSDA</name>